<feature type="transmembrane region" description="Helical" evidence="1">
    <location>
        <begin position="370"/>
        <end position="389"/>
    </location>
</feature>
<dbReference type="AlphaFoldDB" id="A0A6G8Q425"/>
<evidence type="ECO:0000313" key="2">
    <source>
        <dbReference type="EMBL" id="QIN81215.1"/>
    </source>
</evidence>
<proteinExistence type="predicted"/>
<dbReference type="KEGG" id="rub:GBA63_00225"/>
<accession>A0A6G8Q425</accession>
<organism evidence="2 3">
    <name type="scientific">Rubrobacter tropicus</name>
    <dbReference type="NCBI Taxonomy" id="2653851"/>
    <lineage>
        <taxon>Bacteria</taxon>
        <taxon>Bacillati</taxon>
        <taxon>Actinomycetota</taxon>
        <taxon>Rubrobacteria</taxon>
        <taxon>Rubrobacterales</taxon>
        <taxon>Rubrobacteraceae</taxon>
        <taxon>Rubrobacter</taxon>
    </lineage>
</organism>
<dbReference type="EMBL" id="CP045119">
    <property type="protein sequence ID" value="QIN81215.1"/>
    <property type="molecule type" value="Genomic_DNA"/>
</dbReference>
<dbReference type="RefSeq" id="WP_166172368.1">
    <property type="nucleotide sequence ID" value="NZ_CP045119.1"/>
</dbReference>
<sequence>MEETKAQPGGRRLVLGFDAGCMTCSELARRIEERVVDKVEVLSLNDPMMEHWRREAFGDDAPWAPTLIELNGGPVKAWTGVRMGARLSRALGLVPTWRVMQVLGAANADLELADSAAIRAVSGLSRGQFLKGVGGAAVALSVLSGTGKLPSPADAASSVDYQELTGAELANTARRVARRPDVVNLMGKGWRDKVLNGRRVEAEIADAGKDRRMILEAINLDNGEISSADGKPTFSGDLAVVKGARHVLSGGDGMVALSFVMPHSDRLLVYYEYEKPRFLPKDQVKTKSEAMLYRQEGEGLVLEEASSNGHRQILLDKADSLPPTRGSGFCLPDRKCSNPCDIAYGYSSCKYLKSIGCVAYQCRACAITCWGGYLLCAACALVICTWAVVRQCCRGGYGCKRCGWCH</sequence>
<evidence type="ECO:0000256" key="1">
    <source>
        <dbReference type="SAM" id="Phobius"/>
    </source>
</evidence>
<dbReference type="Proteomes" id="UP000501452">
    <property type="component" value="Chromosome"/>
</dbReference>
<evidence type="ECO:0000313" key="3">
    <source>
        <dbReference type="Proteomes" id="UP000501452"/>
    </source>
</evidence>
<reference evidence="2 3" key="1">
    <citation type="submission" date="2019-10" db="EMBL/GenBank/DDBJ databases">
        <title>Rubrobacter sp nov SCSIO 52090 isolated from a deep-sea sediment in the South China Sea.</title>
        <authorList>
            <person name="Chen R.W."/>
        </authorList>
    </citation>
    <scope>NUCLEOTIDE SEQUENCE [LARGE SCALE GENOMIC DNA]</scope>
    <source>
        <strain evidence="2 3">SCSIO 52909</strain>
    </source>
</reference>
<protein>
    <submittedName>
        <fullName evidence="2">Uncharacterized protein</fullName>
    </submittedName>
</protein>
<keyword evidence="3" id="KW-1185">Reference proteome</keyword>
<gene>
    <name evidence="2" type="ORF">GBA63_00225</name>
</gene>
<keyword evidence="1" id="KW-1133">Transmembrane helix</keyword>
<keyword evidence="1" id="KW-0812">Transmembrane</keyword>
<keyword evidence="1" id="KW-0472">Membrane</keyword>
<name>A0A6G8Q425_9ACTN</name>